<sequence>LLPPSTLRTAKKENLPTAIRVPARRITYMSNGSALKPPTNINAIKTANSHIPATSTKST</sequence>
<dbReference type="EMBL" id="CAJVQC010150517">
    <property type="protein sequence ID" value="CAG8846289.1"/>
    <property type="molecule type" value="Genomic_DNA"/>
</dbReference>
<reference evidence="1" key="1">
    <citation type="submission" date="2021-06" db="EMBL/GenBank/DDBJ databases">
        <authorList>
            <person name="Kallberg Y."/>
            <person name="Tangrot J."/>
            <person name="Rosling A."/>
        </authorList>
    </citation>
    <scope>NUCLEOTIDE SEQUENCE</scope>
    <source>
        <strain evidence="1">MA461A</strain>
    </source>
</reference>
<evidence type="ECO:0000313" key="2">
    <source>
        <dbReference type="Proteomes" id="UP000789920"/>
    </source>
</evidence>
<dbReference type="Proteomes" id="UP000789920">
    <property type="component" value="Unassembled WGS sequence"/>
</dbReference>
<keyword evidence="2" id="KW-1185">Reference proteome</keyword>
<feature type="non-terminal residue" evidence="1">
    <location>
        <position position="59"/>
    </location>
</feature>
<comment type="caution">
    <text evidence="1">The sequence shown here is derived from an EMBL/GenBank/DDBJ whole genome shotgun (WGS) entry which is preliminary data.</text>
</comment>
<evidence type="ECO:0000313" key="1">
    <source>
        <dbReference type="EMBL" id="CAG8846289.1"/>
    </source>
</evidence>
<gene>
    <name evidence="1" type="ORF">RPERSI_LOCUS34063</name>
</gene>
<accession>A0ACA9SQB8</accession>
<organism evidence="1 2">
    <name type="scientific">Racocetra persica</name>
    <dbReference type="NCBI Taxonomy" id="160502"/>
    <lineage>
        <taxon>Eukaryota</taxon>
        <taxon>Fungi</taxon>
        <taxon>Fungi incertae sedis</taxon>
        <taxon>Mucoromycota</taxon>
        <taxon>Glomeromycotina</taxon>
        <taxon>Glomeromycetes</taxon>
        <taxon>Diversisporales</taxon>
        <taxon>Gigasporaceae</taxon>
        <taxon>Racocetra</taxon>
    </lineage>
</organism>
<name>A0ACA9SQB8_9GLOM</name>
<feature type="non-terminal residue" evidence="1">
    <location>
        <position position="1"/>
    </location>
</feature>
<protein>
    <submittedName>
        <fullName evidence="1">29684_t:CDS:1</fullName>
    </submittedName>
</protein>
<proteinExistence type="predicted"/>